<evidence type="ECO:0000313" key="2">
    <source>
        <dbReference type="Proteomes" id="UP001152300"/>
    </source>
</evidence>
<dbReference type="OrthoDB" id="2687452at2759"/>
<dbReference type="Proteomes" id="UP001152300">
    <property type="component" value="Unassembled WGS sequence"/>
</dbReference>
<gene>
    <name evidence="1" type="ORF">OCU04_011643</name>
</gene>
<sequence>MREEHNESTFPCNIAGCSRVGRRGYFREKDLIKHRRQEHPEDESYIPVGKGTRYQCTEPGCNAILDQSSIHGHHFVHEWTNRQQER</sequence>
<evidence type="ECO:0008006" key="3">
    <source>
        <dbReference type="Google" id="ProtNLM"/>
    </source>
</evidence>
<name>A0A9X0DFS4_9HELO</name>
<accession>A0A9X0DFS4</accession>
<protein>
    <recommendedName>
        <fullName evidence="3">C2H2-type domain-containing protein</fullName>
    </recommendedName>
</protein>
<comment type="caution">
    <text evidence="1">The sequence shown here is derived from an EMBL/GenBank/DDBJ whole genome shotgun (WGS) entry which is preliminary data.</text>
</comment>
<reference evidence="1" key="1">
    <citation type="submission" date="2022-11" db="EMBL/GenBank/DDBJ databases">
        <title>Genome Resource of Sclerotinia nivalis Strain SnTB1, a Plant Pathogen Isolated from American Ginseng.</title>
        <authorList>
            <person name="Fan S."/>
        </authorList>
    </citation>
    <scope>NUCLEOTIDE SEQUENCE</scope>
    <source>
        <strain evidence="1">SnTB1</strain>
    </source>
</reference>
<keyword evidence="2" id="KW-1185">Reference proteome</keyword>
<dbReference type="EMBL" id="JAPEIS010000014">
    <property type="protein sequence ID" value="KAJ8060032.1"/>
    <property type="molecule type" value="Genomic_DNA"/>
</dbReference>
<evidence type="ECO:0000313" key="1">
    <source>
        <dbReference type="EMBL" id="KAJ8060032.1"/>
    </source>
</evidence>
<proteinExistence type="predicted"/>
<dbReference type="AlphaFoldDB" id="A0A9X0DFS4"/>
<organism evidence="1 2">
    <name type="scientific">Sclerotinia nivalis</name>
    <dbReference type="NCBI Taxonomy" id="352851"/>
    <lineage>
        <taxon>Eukaryota</taxon>
        <taxon>Fungi</taxon>
        <taxon>Dikarya</taxon>
        <taxon>Ascomycota</taxon>
        <taxon>Pezizomycotina</taxon>
        <taxon>Leotiomycetes</taxon>
        <taxon>Helotiales</taxon>
        <taxon>Sclerotiniaceae</taxon>
        <taxon>Sclerotinia</taxon>
    </lineage>
</organism>